<dbReference type="PROSITE" id="PS00455">
    <property type="entry name" value="AMP_BINDING"/>
    <property type="match status" value="1"/>
</dbReference>
<dbReference type="InterPro" id="IPR000873">
    <property type="entry name" value="AMP-dep_synth/lig_dom"/>
</dbReference>
<dbReference type="OrthoDB" id="9803968at2"/>
<feature type="compositionally biased region" description="Polar residues" evidence="3">
    <location>
        <begin position="487"/>
        <end position="506"/>
    </location>
</feature>
<dbReference type="InterPro" id="IPR045851">
    <property type="entry name" value="AMP-bd_C_sf"/>
</dbReference>
<evidence type="ECO:0000259" key="4">
    <source>
        <dbReference type="Pfam" id="PF00501"/>
    </source>
</evidence>
<feature type="domain" description="AMP-binding enzyme C-terminal" evidence="5">
    <location>
        <begin position="395"/>
        <end position="469"/>
    </location>
</feature>
<dbReference type="SUPFAM" id="SSF56801">
    <property type="entry name" value="Acetyl-CoA synthetase-like"/>
    <property type="match status" value="1"/>
</dbReference>
<feature type="domain" description="AMP-dependent synthetase/ligase" evidence="4">
    <location>
        <begin position="17"/>
        <end position="347"/>
    </location>
</feature>
<dbReference type="Gene3D" id="3.30.300.30">
    <property type="match status" value="1"/>
</dbReference>
<dbReference type="InterPro" id="IPR020845">
    <property type="entry name" value="AMP-binding_CS"/>
</dbReference>
<dbReference type="InterPro" id="IPR025110">
    <property type="entry name" value="AMP-bd_C"/>
</dbReference>
<evidence type="ECO:0000256" key="3">
    <source>
        <dbReference type="SAM" id="MobiDB-lite"/>
    </source>
</evidence>
<dbReference type="Pfam" id="PF00501">
    <property type="entry name" value="AMP-binding"/>
    <property type="match status" value="1"/>
</dbReference>
<sequence>MSIDHELMAALEKHASRGRTALLTDRESVTYRDLADRVGAAAAVLARLPSGSTLGISADKGTPLIVAMLAVLRAGHCACVLEPGLAAASVAERAGRFDITHVLADGDRLTGLRAQPGVAVLPLDDVLGGVAEELPWADASAPALMLFTSGSTGAPKAIRLARANLLAHARGVLAHTGLTPDDRLLHLMPLHHTNGINNQILAPLLAGASIALVPKFRATEVEDQITRFQPTIITGVPTMYLRILPHLRAHRTRPSLRLLRCGSAPLTVAQHDQIEAAFGVPLVQSYGLSEATCTSAMNPPGAIRRGTVGTVLPGQIVRILDPGTGQDVAPGSEGEICIGGPTVMNGYVGETTGPVRDGLLHTGDLGTLDADGYLSVTGRLKDVIIRGGENLSPHEIESVLTAHPDVAEAAVIGVPHHDLGEVPVAFVVPAESAVPPERLREHVRTALSRIHAPEEVHFVDALPVNAVGKVDKKALKRGVRPLGGQGTAENGGTSCRSLSGGSSPRS</sequence>
<dbReference type="EMBL" id="VDFW01000005">
    <property type="protein sequence ID" value="TNC27822.1"/>
    <property type="molecule type" value="Genomic_DNA"/>
</dbReference>
<dbReference type="GO" id="GO:0006631">
    <property type="term" value="P:fatty acid metabolic process"/>
    <property type="evidence" value="ECO:0007669"/>
    <property type="project" value="TreeGrafter"/>
</dbReference>
<dbReference type="RefSeq" id="WP_139096145.1">
    <property type="nucleotide sequence ID" value="NZ_VDFW01000005.1"/>
</dbReference>
<reference evidence="6 7" key="1">
    <citation type="submission" date="2019-06" db="EMBL/GenBank/DDBJ databases">
        <title>Amycolatopsis alkalitolerans sp. nov., isolated from Gastrodia elata Blume.</title>
        <authorList>
            <person name="Narsing Rao M.P."/>
            <person name="Li W.J."/>
        </authorList>
    </citation>
    <scope>NUCLEOTIDE SEQUENCE [LARGE SCALE GENOMIC DNA]</scope>
    <source>
        <strain evidence="6 7">SYSUP0005</strain>
    </source>
</reference>
<evidence type="ECO:0000256" key="1">
    <source>
        <dbReference type="ARBA" id="ARBA00006432"/>
    </source>
</evidence>
<feature type="region of interest" description="Disordered" evidence="3">
    <location>
        <begin position="478"/>
        <end position="506"/>
    </location>
</feature>
<accession>A0A5C4M530</accession>
<evidence type="ECO:0000256" key="2">
    <source>
        <dbReference type="ARBA" id="ARBA00022598"/>
    </source>
</evidence>
<protein>
    <submittedName>
        <fullName evidence="6">Long-chain fatty acid--CoA ligase</fullName>
    </submittedName>
</protein>
<dbReference type="Gene3D" id="3.40.50.12780">
    <property type="entry name" value="N-terminal domain of ligase-like"/>
    <property type="match status" value="1"/>
</dbReference>
<proteinExistence type="inferred from homology"/>
<dbReference type="Pfam" id="PF13193">
    <property type="entry name" value="AMP-binding_C"/>
    <property type="match status" value="1"/>
</dbReference>
<evidence type="ECO:0000259" key="5">
    <source>
        <dbReference type="Pfam" id="PF13193"/>
    </source>
</evidence>
<keyword evidence="7" id="KW-1185">Reference proteome</keyword>
<evidence type="ECO:0000313" key="6">
    <source>
        <dbReference type="EMBL" id="TNC27822.1"/>
    </source>
</evidence>
<organism evidence="6 7">
    <name type="scientific">Amycolatopsis alkalitolerans</name>
    <dbReference type="NCBI Taxonomy" id="2547244"/>
    <lineage>
        <taxon>Bacteria</taxon>
        <taxon>Bacillati</taxon>
        <taxon>Actinomycetota</taxon>
        <taxon>Actinomycetes</taxon>
        <taxon>Pseudonocardiales</taxon>
        <taxon>Pseudonocardiaceae</taxon>
        <taxon>Amycolatopsis</taxon>
    </lineage>
</organism>
<comment type="similarity">
    <text evidence="1">Belongs to the ATP-dependent AMP-binding enzyme family.</text>
</comment>
<dbReference type="GO" id="GO:0031956">
    <property type="term" value="F:medium-chain fatty acid-CoA ligase activity"/>
    <property type="evidence" value="ECO:0007669"/>
    <property type="project" value="TreeGrafter"/>
</dbReference>
<dbReference type="Proteomes" id="UP000305546">
    <property type="component" value="Unassembled WGS sequence"/>
</dbReference>
<dbReference type="PANTHER" id="PTHR43201">
    <property type="entry name" value="ACYL-COA SYNTHETASE"/>
    <property type="match status" value="1"/>
</dbReference>
<dbReference type="AlphaFoldDB" id="A0A5C4M530"/>
<evidence type="ECO:0000313" key="7">
    <source>
        <dbReference type="Proteomes" id="UP000305546"/>
    </source>
</evidence>
<dbReference type="InterPro" id="IPR042099">
    <property type="entry name" value="ANL_N_sf"/>
</dbReference>
<comment type="caution">
    <text evidence="6">The sequence shown here is derived from an EMBL/GenBank/DDBJ whole genome shotgun (WGS) entry which is preliminary data.</text>
</comment>
<keyword evidence="2 6" id="KW-0436">Ligase</keyword>
<name>A0A5C4M530_9PSEU</name>
<dbReference type="PANTHER" id="PTHR43201:SF5">
    <property type="entry name" value="MEDIUM-CHAIN ACYL-COA LIGASE ACSF2, MITOCHONDRIAL"/>
    <property type="match status" value="1"/>
</dbReference>
<gene>
    <name evidence="6" type="ORF">FG385_08970</name>
</gene>